<keyword evidence="4" id="KW-0479">Metal-binding</keyword>
<dbReference type="InterPro" id="IPR020550">
    <property type="entry name" value="Inositol_monophosphatase_CS"/>
</dbReference>
<dbReference type="Proteomes" id="UP001642540">
    <property type="component" value="Unassembled WGS sequence"/>
</dbReference>
<protein>
    <recommendedName>
        <fullName evidence="6">3'(2'),5'-bisphosphate nucleotidase 1</fullName>
        <ecNumber evidence="10">3.1.3.57</ecNumber>
        <ecNumber evidence="2">3.1.3.7</ecNumber>
    </recommendedName>
    <alternativeName>
        <fullName evidence="11">3'-phosphoadenosine 5'-phosphate phosphatase</fullName>
    </alternativeName>
    <alternativeName>
        <fullName evidence="7">Bisphosphate 3'-nucleotidase 1</fullName>
    </alternativeName>
    <alternativeName>
        <fullName evidence="12">Inositol-polyphosphate 1-phosphatase</fullName>
    </alternativeName>
</protein>
<dbReference type="Gene3D" id="3.30.540.10">
    <property type="entry name" value="Fructose-1,6-Bisphosphatase, subunit A, domain 1"/>
    <property type="match status" value="1"/>
</dbReference>
<evidence type="ECO:0000256" key="11">
    <source>
        <dbReference type="ARBA" id="ARBA00044544"/>
    </source>
</evidence>
<accession>A0ABP1QUA8</accession>
<dbReference type="PANTHER" id="PTHR43028:SF5">
    <property type="entry name" value="3'(2'),5'-BISPHOSPHATE NUCLEOTIDASE 1"/>
    <property type="match status" value="1"/>
</dbReference>
<sequence>MTAQILYEQIGRLAARHQSTLKILVLVTKQSSFQAHRFCGIRYYSKMSVGESTNAPLLLRLVSEACTTANTAGSIVRKVLLSGELGVVDKGVNDLQTKADRCAQYYIVQRLKRCFPKATIIGEEGDDVSENLEGLLSPATTPPEPLFPEILNKSVPEKLLSISEENVVIWVDPLDGTQEFTKGLVGHVTTLIGIAVDARPVGGVIHQPFYEADGVKGRTMYGIPEVGHGGFTVTPPPEGKRIITTTRSHSNQRVEATLAALQPDEILRVGGAGHKAVLLIEGRAHAYVFASPGCKKWDTCAPEAVLVSIGGILTDMDGIPYRYSKDVEHVNQGGLLATAPGVDHSWYLKSIPK</sequence>
<comment type="similarity">
    <text evidence="1">Belongs to the inositol monophosphatase superfamily.</text>
</comment>
<keyword evidence="14" id="KW-1185">Reference proteome</keyword>
<evidence type="ECO:0000256" key="5">
    <source>
        <dbReference type="ARBA" id="ARBA00022842"/>
    </source>
</evidence>
<proteinExistence type="inferred from homology"/>
<evidence type="ECO:0000256" key="1">
    <source>
        <dbReference type="ARBA" id="ARBA00009759"/>
    </source>
</evidence>
<dbReference type="Gene3D" id="3.40.190.80">
    <property type="match status" value="1"/>
</dbReference>
<name>A0ABP1QUA8_9HEXA</name>
<evidence type="ECO:0000256" key="6">
    <source>
        <dbReference type="ARBA" id="ARBA00040342"/>
    </source>
</evidence>
<dbReference type="PANTHER" id="PTHR43028">
    <property type="entry name" value="3'(2'),5'-BISPHOSPHATE NUCLEOTIDASE 1"/>
    <property type="match status" value="1"/>
</dbReference>
<dbReference type="InterPro" id="IPR020583">
    <property type="entry name" value="Inositol_monoP_metal-BS"/>
</dbReference>
<evidence type="ECO:0000256" key="4">
    <source>
        <dbReference type="ARBA" id="ARBA00022723"/>
    </source>
</evidence>
<comment type="caution">
    <text evidence="13">The sequence shown here is derived from an EMBL/GenBank/DDBJ whole genome shotgun (WGS) entry which is preliminary data.</text>
</comment>
<gene>
    <name evidence="13" type="ORF">ODALV1_LOCUS15214</name>
</gene>
<dbReference type="EMBL" id="CAXLJM020000046">
    <property type="protein sequence ID" value="CAL8111631.1"/>
    <property type="molecule type" value="Genomic_DNA"/>
</dbReference>
<evidence type="ECO:0000256" key="8">
    <source>
        <dbReference type="ARBA" id="ARBA00044465"/>
    </source>
</evidence>
<keyword evidence="3" id="KW-0452">Lithium</keyword>
<evidence type="ECO:0000256" key="9">
    <source>
        <dbReference type="ARBA" id="ARBA00044478"/>
    </source>
</evidence>
<evidence type="ECO:0000313" key="14">
    <source>
        <dbReference type="Proteomes" id="UP001642540"/>
    </source>
</evidence>
<dbReference type="InterPro" id="IPR050725">
    <property type="entry name" value="CysQ/Inositol_MonoPase"/>
</dbReference>
<reference evidence="13 14" key="1">
    <citation type="submission" date="2024-08" db="EMBL/GenBank/DDBJ databases">
        <authorList>
            <person name="Cucini C."/>
            <person name="Frati F."/>
        </authorList>
    </citation>
    <scope>NUCLEOTIDE SEQUENCE [LARGE SCALE GENOMIC DNA]</scope>
</reference>
<keyword evidence="5" id="KW-0460">Magnesium</keyword>
<evidence type="ECO:0000256" key="7">
    <source>
        <dbReference type="ARBA" id="ARBA00041815"/>
    </source>
</evidence>
<dbReference type="CDD" id="cd01640">
    <property type="entry name" value="IPPase"/>
    <property type="match status" value="1"/>
</dbReference>
<dbReference type="InterPro" id="IPR000760">
    <property type="entry name" value="Inositol_monophosphatase-like"/>
</dbReference>
<evidence type="ECO:0000313" key="13">
    <source>
        <dbReference type="EMBL" id="CAL8111631.1"/>
    </source>
</evidence>
<dbReference type="SUPFAM" id="SSF56655">
    <property type="entry name" value="Carbohydrate phosphatase"/>
    <property type="match status" value="1"/>
</dbReference>
<dbReference type="Pfam" id="PF00459">
    <property type="entry name" value="Inositol_P"/>
    <property type="match status" value="1"/>
</dbReference>
<dbReference type="EC" id="3.1.3.7" evidence="2"/>
<evidence type="ECO:0000256" key="10">
    <source>
        <dbReference type="ARBA" id="ARBA00044519"/>
    </source>
</evidence>
<dbReference type="PROSITE" id="PS00629">
    <property type="entry name" value="IMP_1"/>
    <property type="match status" value="1"/>
</dbReference>
<organism evidence="13 14">
    <name type="scientific">Orchesella dallaii</name>
    <dbReference type="NCBI Taxonomy" id="48710"/>
    <lineage>
        <taxon>Eukaryota</taxon>
        <taxon>Metazoa</taxon>
        <taxon>Ecdysozoa</taxon>
        <taxon>Arthropoda</taxon>
        <taxon>Hexapoda</taxon>
        <taxon>Collembola</taxon>
        <taxon>Entomobryomorpha</taxon>
        <taxon>Entomobryoidea</taxon>
        <taxon>Orchesellidae</taxon>
        <taxon>Orchesellinae</taxon>
        <taxon>Orchesella</taxon>
    </lineage>
</organism>
<dbReference type="PROSITE" id="PS00630">
    <property type="entry name" value="IMP_2"/>
    <property type="match status" value="1"/>
</dbReference>
<comment type="catalytic activity">
    <reaction evidence="9">
        <text>1D-myo-inositol 1,4-bisphosphate + H2O = 1D-myo-inositol 4-phosphate + phosphate</text>
        <dbReference type="Rhea" id="RHEA:15553"/>
        <dbReference type="ChEBI" id="CHEBI:15377"/>
        <dbReference type="ChEBI" id="CHEBI:43474"/>
        <dbReference type="ChEBI" id="CHEBI:58282"/>
        <dbReference type="ChEBI" id="CHEBI:58469"/>
        <dbReference type="EC" id="3.1.3.57"/>
    </reaction>
    <physiologicalReaction direction="left-to-right" evidence="9">
        <dbReference type="Rhea" id="RHEA:15554"/>
    </physiologicalReaction>
</comment>
<evidence type="ECO:0000256" key="2">
    <source>
        <dbReference type="ARBA" id="ARBA00012633"/>
    </source>
</evidence>
<comment type="catalytic activity">
    <reaction evidence="8">
        <text>1D-myo-inositol 1,3,4-trisphosphate + H2O = 1D-myo-inositol 3,4-bisphosphate + phosphate</text>
        <dbReference type="Rhea" id="RHEA:70319"/>
        <dbReference type="ChEBI" id="CHEBI:15377"/>
        <dbReference type="ChEBI" id="CHEBI:43474"/>
        <dbReference type="ChEBI" id="CHEBI:58414"/>
        <dbReference type="ChEBI" id="CHEBI:83241"/>
    </reaction>
    <physiologicalReaction direction="left-to-right" evidence="8">
        <dbReference type="Rhea" id="RHEA:70320"/>
    </physiologicalReaction>
</comment>
<evidence type="ECO:0000256" key="3">
    <source>
        <dbReference type="ARBA" id="ARBA00022671"/>
    </source>
</evidence>
<evidence type="ECO:0000256" key="12">
    <source>
        <dbReference type="ARBA" id="ARBA00044554"/>
    </source>
</evidence>
<dbReference type="EC" id="3.1.3.57" evidence="10"/>